<comment type="caution">
    <text evidence="1">The sequence shown here is derived from an EMBL/GenBank/DDBJ whole genome shotgun (WGS) entry which is preliminary data.</text>
</comment>
<dbReference type="STRING" id="34508.A0A4U5PJ21"/>
<dbReference type="GO" id="GO:0005737">
    <property type="term" value="C:cytoplasm"/>
    <property type="evidence" value="ECO:0007669"/>
    <property type="project" value="TreeGrafter"/>
</dbReference>
<evidence type="ECO:0000313" key="2">
    <source>
        <dbReference type="Proteomes" id="UP000298663"/>
    </source>
</evidence>
<reference evidence="1 2" key="2">
    <citation type="journal article" date="2019" name="G3 (Bethesda)">
        <title>Hybrid Assembly of the Genome of the Entomopathogenic Nematode Steinernema carpocapsae Identifies the X-Chromosome.</title>
        <authorList>
            <person name="Serra L."/>
            <person name="Macchietto M."/>
            <person name="Macias-Munoz A."/>
            <person name="McGill C.J."/>
            <person name="Rodriguez I.M."/>
            <person name="Rodriguez B."/>
            <person name="Murad R."/>
            <person name="Mortazavi A."/>
        </authorList>
    </citation>
    <scope>NUCLEOTIDE SEQUENCE [LARGE SCALE GENOMIC DNA]</scope>
    <source>
        <strain evidence="1 2">ALL</strain>
    </source>
</reference>
<dbReference type="AlphaFoldDB" id="A0A4U5PJ21"/>
<accession>A0A4U5PJ21</accession>
<dbReference type="InterPro" id="IPR029063">
    <property type="entry name" value="SAM-dependent_MTases_sf"/>
</dbReference>
<name>A0A4U5PJ21_STECR</name>
<dbReference type="PANTHER" id="PTHR12843">
    <property type="entry name" value="PROTEIN-LYSINE N-METHYLTRANSFERASE METTL10"/>
    <property type="match status" value="1"/>
</dbReference>
<dbReference type="Gene3D" id="3.40.50.150">
    <property type="entry name" value="Vaccinia Virus protein VP39"/>
    <property type="match status" value="1"/>
</dbReference>
<reference evidence="1 2" key="1">
    <citation type="journal article" date="2015" name="Genome Biol.">
        <title>Comparative genomics of Steinernema reveals deeply conserved gene regulatory networks.</title>
        <authorList>
            <person name="Dillman A.R."/>
            <person name="Macchietto M."/>
            <person name="Porter C.F."/>
            <person name="Rogers A."/>
            <person name="Williams B."/>
            <person name="Antoshechkin I."/>
            <person name="Lee M.M."/>
            <person name="Goodwin Z."/>
            <person name="Lu X."/>
            <person name="Lewis E.E."/>
            <person name="Goodrich-Blair H."/>
            <person name="Stock S.P."/>
            <person name="Adams B.J."/>
            <person name="Sternberg P.W."/>
            <person name="Mortazavi A."/>
        </authorList>
    </citation>
    <scope>NUCLEOTIDE SEQUENCE [LARGE SCALE GENOMIC DNA]</scope>
    <source>
        <strain evidence="1 2">ALL</strain>
    </source>
</reference>
<evidence type="ECO:0000313" key="1">
    <source>
        <dbReference type="EMBL" id="TKR96580.1"/>
    </source>
</evidence>
<protein>
    <submittedName>
        <fullName evidence="1">Uncharacterized protein</fullName>
    </submittedName>
</protein>
<sequence>MELTNFNENGDEGEVWFGRSAENRMIKFLMEQKVDKEAAILDVGTGNGSLLRRLILMTVSRPNESELGLSDELFLVIFPRFFTSDRSELICMTKPPV</sequence>
<gene>
    <name evidence="1" type="ORF">L596_010581</name>
</gene>
<dbReference type="GO" id="GO:0016279">
    <property type="term" value="F:protein-lysine N-methyltransferase activity"/>
    <property type="evidence" value="ECO:0007669"/>
    <property type="project" value="TreeGrafter"/>
</dbReference>
<dbReference type="EMBL" id="AZBU02000002">
    <property type="protein sequence ID" value="TKR96580.1"/>
    <property type="molecule type" value="Genomic_DNA"/>
</dbReference>
<dbReference type="OrthoDB" id="540004at2759"/>
<dbReference type="Proteomes" id="UP000298663">
    <property type="component" value="Unassembled WGS sequence"/>
</dbReference>
<keyword evidence="2" id="KW-1185">Reference proteome</keyword>
<proteinExistence type="predicted"/>
<dbReference type="PANTHER" id="PTHR12843:SF5">
    <property type="entry name" value="EEF1A LYSINE METHYLTRANSFERASE 2"/>
    <property type="match status" value="1"/>
</dbReference>
<organism evidence="1 2">
    <name type="scientific">Steinernema carpocapsae</name>
    <name type="common">Entomopathogenic nematode</name>
    <dbReference type="NCBI Taxonomy" id="34508"/>
    <lineage>
        <taxon>Eukaryota</taxon>
        <taxon>Metazoa</taxon>
        <taxon>Ecdysozoa</taxon>
        <taxon>Nematoda</taxon>
        <taxon>Chromadorea</taxon>
        <taxon>Rhabditida</taxon>
        <taxon>Tylenchina</taxon>
        <taxon>Panagrolaimomorpha</taxon>
        <taxon>Strongyloidoidea</taxon>
        <taxon>Steinernematidae</taxon>
        <taxon>Steinernema</taxon>
    </lineage>
</organism>